<dbReference type="RefSeq" id="XP_007393133.1">
    <property type="nucleotide sequence ID" value="XM_007393071.1"/>
</dbReference>
<dbReference type="Proteomes" id="UP000008370">
    <property type="component" value="Unassembled WGS sequence"/>
</dbReference>
<dbReference type="AlphaFoldDB" id="K5WFG7"/>
<dbReference type="KEGG" id="pco:PHACADRAFT_251636"/>
<evidence type="ECO:0000313" key="2">
    <source>
        <dbReference type="EMBL" id="EKM57789.1"/>
    </source>
</evidence>
<dbReference type="InParanoid" id="K5WFG7"/>
<organism evidence="2 3">
    <name type="scientific">Phanerochaete carnosa (strain HHB-10118-sp)</name>
    <name type="common">White-rot fungus</name>
    <name type="synonym">Peniophora carnosa</name>
    <dbReference type="NCBI Taxonomy" id="650164"/>
    <lineage>
        <taxon>Eukaryota</taxon>
        <taxon>Fungi</taxon>
        <taxon>Dikarya</taxon>
        <taxon>Basidiomycota</taxon>
        <taxon>Agaricomycotina</taxon>
        <taxon>Agaricomycetes</taxon>
        <taxon>Polyporales</taxon>
        <taxon>Phanerochaetaceae</taxon>
        <taxon>Phanerochaete</taxon>
    </lineage>
</organism>
<feature type="region of interest" description="Disordered" evidence="1">
    <location>
        <begin position="14"/>
        <end position="45"/>
    </location>
</feature>
<sequence>MGLGGGMIAMNRQAAAEDAYRRRHHPPPLPQTRRTTFYGNEQPSQRTTGFAGSVVNVLRNLFGHSGHQHQEEDRTWISYFDDPWGHEEAELGRGWDIPAEGGIAMPPPPFPKPKATTYEQSYTHPGSPPPGFTWDFADSDVSGNTAAQSSKKVIVLDEEGAVASSSSQSAPQTTATLVCARCMDPLVLPAQAASTEENKERRVWSLRCGHMFDGKCITNLMRPYAEPAEAKMEVDAGETLDAKLVPIVDRKGKGKASDHLAPSTILPHEEDGSIRSRLRPRRVVGFSHDPGVAVQSPSQLPEEVEASSSSRTLRPSSKRARGSIAEVPGATVKGKGRKSRRQRYTWKCPVPDCGLEHVSVLPAGEVEWLMDPHKGAIPLFV</sequence>
<protein>
    <submittedName>
        <fullName evidence="2">Uncharacterized protein</fullName>
    </submittedName>
</protein>
<dbReference type="EMBL" id="JH930470">
    <property type="protein sequence ID" value="EKM57789.1"/>
    <property type="molecule type" value="Genomic_DNA"/>
</dbReference>
<keyword evidence="3" id="KW-1185">Reference proteome</keyword>
<evidence type="ECO:0000313" key="3">
    <source>
        <dbReference type="Proteomes" id="UP000008370"/>
    </source>
</evidence>
<reference evidence="2 3" key="1">
    <citation type="journal article" date="2012" name="BMC Genomics">
        <title>Comparative genomics of the white-rot fungi, Phanerochaete carnosa and P. chrysosporium, to elucidate the genetic basis of the distinct wood types they colonize.</title>
        <authorList>
            <person name="Suzuki H."/>
            <person name="MacDonald J."/>
            <person name="Syed K."/>
            <person name="Salamov A."/>
            <person name="Hori C."/>
            <person name="Aerts A."/>
            <person name="Henrissat B."/>
            <person name="Wiebenga A."/>
            <person name="vanKuyk P.A."/>
            <person name="Barry K."/>
            <person name="Lindquist E."/>
            <person name="LaButti K."/>
            <person name="Lapidus A."/>
            <person name="Lucas S."/>
            <person name="Coutinho P."/>
            <person name="Gong Y."/>
            <person name="Samejima M."/>
            <person name="Mahadevan R."/>
            <person name="Abou-Zaid M."/>
            <person name="de Vries R.P."/>
            <person name="Igarashi K."/>
            <person name="Yadav J.S."/>
            <person name="Grigoriev I.V."/>
            <person name="Master E.R."/>
        </authorList>
    </citation>
    <scope>NUCLEOTIDE SEQUENCE [LARGE SCALE GENOMIC DNA]</scope>
    <source>
        <strain evidence="2 3">HHB-10118-sp</strain>
    </source>
</reference>
<dbReference type="HOGENOM" id="CLU_016306_0_0_1"/>
<dbReference type="SUPFAM" id="SSF57850">
    <property type="entry name" value="RING/U-box"/>
    <property type="match status" value="1"/>
</dbReference>
<name>K5WFG7_PHACS</name>
<feature type="compositionally biased region" description="Basic residues" evidence="1">
    <location>
        <begin position="334"/>
        <end position="343"/>
    </location>
</feature>
<dbReference type="OrthoDB" id="2507647at2759"/>
<proteinExistence type="predicted"/>
<feature type="region of interest" description="Disordered" evidence="1">
    <location>
        <begin position="288"/>
        <end position="343"/>
    </location>
</feature>
<gene>
    <name evidence="2" type="ORF">PHACADRAFT_251636</name>
</gene>
<evidence type="ECO:0000256" key="1">
    <source>
        <dbReference type="SAM" id="MobiDB-lite"/>
    </source>
</evidence>
<accession>K5WFG7</accession>
<feature type="compositionally biased region" description="Polar residues" evidence="1">
    <location>
        <begin position="32"/>
        <end position="45"/>
    </location>
</feature>
<dbReference type="GeneID" id="18915279"/>